<dbReference type="Proteomes" id="UP000249769">
    <property type="component" value="Unassembled WGS sequence"/>
</dbReference>
<sequence length="69" mass="8271">MALRWWARFDAGYHVPAFCHGEPRGARLYNRRTQAQRWREPRMNGPFRAVSELFCLNAQHRETETPLTR</sequence>
<evidence type="ECO:0000313" key="1">
    <source>
        <dbReference type="EMBL" id="PZP42135.1"/>
    </source>
</evidence>
<gene>
    <name evidence="1" type="ORF">DI595_22495</name>
</gene>
<reference evidence="1 2" key="1">
    <citation type="submission" date="2017-08" db="EMBL/GenBank/DDBJ databases">
        <title>Infants hospitalized years apart are colonized by the same room-sourced microbial strains.</title>
        <authorList>
            <person name="Brooks B."/>
            <person name="Olm M.R."/>
            <person name="Firek B.A."/>
            <person name="Baker R."/>
            <person name="Thomas B.C."/>
            <person name="Morowitz M.J."/>
            <person name="Banfield J.F."/>
        </authorList>
    </citation>
    <scope>NUCLEOTIDE SEQUENCE [LARGE SCALE GENOMIC DNA]</scope>
    <source>
        <strain evidence="1">S2_009_000_R2_73</strain>
    </source>
</reference>
<dbReference type="EMBL" id="QFOL01000504">
    <property type="protein sequence ID" value="PZP42135.1"/>
    <property type="molecule type" value="Genomic_DNA"/>
</dbReference>
<proteinExistence type="predicted"/>
<name>A0A2W5ECX6_9HYPH</name>
<comment type="caution">
    <text evidence="1">The sequence shown here is derived from an EMBL/GenBank/DDBJ whole genome shotgun (WGS) entry which is preliminary data.</text>
</comment>
<evidence type="ECO:0000313" key="2">
    <source>
        <dbReference type="Proteomes" id="UP000249769"/>
    </source>
</evidence>
<dbReference type="AlphaFoldDB" id="A0A2W5ECX6"/>
<accession>A0A2W5ECX6</accession>
<protein>
    <submittedName>
        <fullName evidence="1">Uncharacterized protein</fullName>
    </submittedName>
</protein>
<organism evidence="1 2">
    <name type="scientific">Agrobacterium fabrum</name>
    <dbReference type="NCBI Taxonomy" id="1176649"/>
    <lineage>
        <taxon>Bacteria</taxon>
        <taxon>Pseudomonadati</taxon>
        <taxon>Pseudomonadota</taxon>
        <taxon>Alphaproteobacteria</taxon>
        <taxon>Hyphomicrobiales</taxon>
        <taxon>Rhizobiaceae</taxon>
        <taxon>Rhizobium/Agrobacterium group</taxon>
        <taxon>Agrobacterium</taxon>
        <taxon>Agrobacterium tumefaciens complex</taxon>
    </lineage>
</organism>